<name>A0ABQ9XH26_9EUKA</name>
<protein>
    <submittedName>
        <fullName evidence="1">Uncharacterized protein</fullName>
    </submittedName>
</protein>
<dbReference type="Proteomes" id="UP001281761">
    <property type="component" value="Unassembled WGS sequence"/>
</dbReference>
<accession>A0ABQ9XH26</accession>
<gene>
    <name evidence="1" type="ORF">BLNAU_13360</name>
</gene>
<sequence>MSTPPPNQDTGGQLLARCDKITRDLSSIKRPMDDFLNTFKTQILKTNQLADTLNKYAQVETGPLQTLVQSVATKLLELSKLQDSLIMSIQDSTRSIGTYRERVKDAQEAFTERNKALSEFQKKEETFNKKRLENSGGDGFRSAQDAQTMSAQRLQQANVTARDRIISFERDRLNDIKTMLMDVTTLQIEYYCYGLEVLTELQKEAEVMRESAQLETIQSSLATLD</sequence>
<evidence type="ECO:0000313" key="2">
    <source>
        <dbReference type="Proteomes" id="UP001281761"/>
    </source>
</evidence>
<comment type="caution">
    <text evidence="1">The sequence shown here is derived from an EMBL/GenBank/DDBJ whole genome shotgun (WGS) entry which is preliminary data.</text>
</comment>
<dbReference type="Gene3D" id="1.20.1270.60">
    <property type="entry name" value="Arfaptin homology (AH) domain/BAR domain"/>
    <property type="match status" value="1"/>
</dbReference>
<dbReference type="InterPro" id="IPR027267">
    <property type="entry name" value="AH/BAR_dom_sf"/>
</dbReference>
<evidence type="ECO:0000313" key="1">
    <source>
        <dbReference type="EMBL" id="KAK2951748.1"/>
    </source>
</evidence>
<reference evidence="1 2" key="1">
    <citation type="journal article" date="2022" name="bioRxiv">
        <title>Genomics of Preaxostyla Flagellates Illuminates Evolutionary Transitions and the Path Towards Mitochondrial Loss.</title>
        <authorList>
            <person name="Novak L.V.F."/>
            <person name="Treitli S.C."/>
            <person name="Pyrih J."/>
            <person name="Halakuc P."/>
            <person name="Pipaliya S.V."/>
            <person name="Vacek V."/>
            <person name="Brzon O."/>
            <person name="Soukal P."/>
            <person name="Eme L."/>
            <person name="Dacks J.B."/>
            <person name="Karnkowska A."/>
            <person name="Elias M."/>
            <person name="Hampl V."/>
        </authorList>
    </citation>
    <scope>NUCLEOTIDE SEQUENCE [LARGE SCALE GENOMIC DNA]</scope>
    <source>
        <strain evidence="1">NAU3</strain>
        <tissue evidence="1">Gut</tissue>
    </source>
</reference>
<dbReference type="EMBL" id="JARBJD010000114">
    <property type="protein sequence ID" value="KAK2951748.1"/>
    <property type="molecule type" value="Genomic_DNA"/>
</dbReference>
<dbReference type="SUPFAM" id="SSF103657">
    <property type="entry name" value="BAR/IMD domain-like"/>
    <property type="match status" value="1"/>
</dbReference>
<organism evidence="1 2">
    <name type="scientific">Blattamonas nauphoetae</name>
    <dbReference type="NCBI Taxonomy" id="2049346"/>
    <lineage>
        <taxon>Eukaryota</taxon>
        <taxon>Metamonada</taxon>
        <taxon>Preaxostyla</taxon>
        <taxon>Oxymonadida</taxon>
        <taxon>Blattamonas</taxon>
    </lineage>
</organism>
<proteinExistence type="predicted"/>
<keyword evidence="2" id="KW-1185">Reference proteome</keyword>